<evidence type="ECO:0000259" key="1">
    <source>
        <dbReference type="Pfam" id="PF00646"/>
    </source>
</evidence>
<dbReference type="InterPro" id="IPR001810">
    <property type="entry name" value="F-box_dom"/>
</dbReference>
<comment type="caution">
    <text evidence="2">The sequence shown here is derived from an EMBL/GenBank/DDBJ whole genome shotgun (WGS) entry which is preliminary data.</text>
</comment>
<dbReference type="InterPro" id="IPR036047">
    <property type="entry name" value="F-box-like_dom_sf"/>
</dbReference>
<dbReference type="AlphaFoldDB" id="A0A9W9I6H9"/>
<dbReference type="EMBL" id="JAPQKO010000004">
    <property type="protein sequence ID" value="KAJ5165917.1"/>
    <property type="molecule type" value="Genomic_DNA"/>
</dbReference>
<dbReference type="Proteomes" id="UP001146351">
    <property type="component" value="Unassembled WGS sequence"/>
</dbReference>
<name>A0A9W9I6H9_9EURO</name>
<reference evidence="2" key="2">
    <citation type="journal article" date="2023" name="IMA Fungus">
        <title>Comparative genomic study of the Penicillium genus elucidates a diverse pangenome and 15 lateral gene transfer events.</title>
        <authorList>
            <person name="Petersen C."/>
            <person name="Sorensen T."/>
            <person name="Nielsen M.R."/>
            <person name="Sondergaard T.E."/>
            <person name="Sorensen J.L."/>
            <person name="Fitzpatrick D.A."/>
            <person name="Frisvad J.C."/>
            <person name="Nielsen K.L."/>
        </authorList>
    </citation>
    <scope>NUCLEOTIDE SEQUENCE</scope>
    <source>
        <strain evidence="2">IBT 21917</strain>
    </source>
</reference>
<sequence>MASQNLLPLSILPMECVEEIMAYLDLDTIKALRLSSRDLYLTCTGRRFKSFLRCHTIEMTKAAFHSSRQWGMHPQLSDAVKSLRIMTTIYDQTKLLKPVDERDVTPSAGSQSQSSKNPNDLAWLQQQQKLQDEVSYQEAVEHITFYLHHFRALECIQLDAVLVRGPGKFISTSESKNKWCSVWMRASQTYCMTMEAIARSGIAPKTLDIYGETIRCSVPMYDIAINLDQISSANVKKAGRCIENLALSVSTKVDTGATEQPLRPPLACHDLQTVNAGHTNMMADIKYERFDGIARLLEVTPNLKSLDIHFYNTLLRKSTGYQSMFDMIAKHTRLPLLRVCKLRCLATSKDSLLRFFSNHHRIYDLALEHISLGAEDAWESLFSQLVEVLPNLERLHLSNLRDRRSVLNLHPTWEEKPPRAPG</sequence>
<dbReference type="OrthoDB" id="3886018at2759"/>
<dbReference type="Pfam" id="PF00646">
    <property type="entry name" value="F-box"/>
    <property type="match status" value="1"/>
</dbReference>
<organism evidence="2 3">
    <name type="scientific">Penicillium capsulatum</name>
    <dbReference type="NCBI Taxonomy" id="69766"/>
    <lineage>
        <taxon>Eukaryota</taxon>
        <taxon>Fungi</taxon>
        <taxon>Dikarya</taxon>
        <taxon>Ascomycota</taxon>
        <taxon>Pezizomycotina</taxon>
        <taxon>Eurotiomycetes</taxon>
        <taxon>Eurotiomycetidae</taxon>
        <taxon>Eurotiales</taxon>
        <taxon>Aspergillaceae</taxon>
        <taxon>Penicillium</taxon>
    </lineage>
</organism>
<dbReference type="Gene3D" id="3.80.10.10">
    <property type="entry name" value="Ribonuclease Inhibitor"/>
    <property type="match status" value="1"/>
</dbReference>
<dbReference type="SUPFAM" id="SSF52047">
    <property type="entry name" value="RNI-like"/>
    <property type="match status" value="1"/>
</dbReference>
<accession>A0A9W9I6H9</accession>
<dbReference type="SUPFAM" id="SSF81383">
    <property type="entry name" value="F-box domain"/>
    <property type="match status" value="1"/>
</dbReference>
<reference evidence="2" key="1">
    <citation type="submission" date="2022-11" db="EMBL/GenBank/DDBJ databases">
        <authorList>
            <person name="Petersen C."/>
        </authorList>
    </citation>
    <scope>NUCLEOTIDE SEQUENCE</scope>
    <source>
        <strain evidence="2">IBT 21917</strain>
    </source>
</reference>
<dbReference type="InterPro" id="IPR032675">
    <property type="entry name" value="LRR_dom_sf"/>
</dbReference>
<keyword evidence="3" id="KW-1185">Reference proteome</keyword>
<evidence type="ECO:0000313" key="2">
    <source>
        <dbReference type="EMBL" id="KAJ5165917.1"/>
    </source>
</evidence>
<proteinExistence type="predicted"/>
<protein>
    <recommendedName>
        <fullName evidence="1">F-box domain-containing protein</fullName>
    </recommendedName>
</protein>
<evidence type="ECO:0000313" key="3">
    <source>
        <dbReference type="Proteomes" id="UP001146351"/>
    </source>
</evidence>
<feature type="domain" description="F-box" evidence="1">
    <location>
        <begin position="9"/>
        <end position="49"/>
    </location>
</feature>
<gene>
    <name evidence="2" type="ORF">N7492_006213</name>
</gene>